<evidence type="ECO:0008006" key="6">
    <source>
        <dbReference type="Google" id="ProtNLM"/>
    </source>
</evidence>
<protein>
    <recommendedName>
        <fullName evidence="6">MADF domain-containing protein</fullName>
    </recommendedName>
</protein>
<dbReference type="PROSITE" id="PS51029">
    <property type="entry name" value="MADF"/>
    <property type="match status" value="1"/>
</dbReference>
<comment type="subcellular location">
    <subcellularLocation>
        <location evidence="1">Nucleus</location>
    </subcellularLocation>
</comment>
<dbReference type="InterPro" id="IPR039353">
    <property type="entry name" value="TF_Adf1"/>
</dbReference>
<accession>A0A2A4JF74</accession>
<evidence type="ECO:0000259" key="3">
    <source>
        <dbReference type="PROSITE" id="PS51029"/>
    </source>
</evidence>
<feature type="compositionally biased region" description="Pro residues" evidence="2">
    <location>
        <begin position="109"/>
        <end position="120"/>
    </location>
</feature>
<dbReference type="GO" id="GO:0006357">
    <property type="term" value="P:regulation of transcription by RNA polymerase II"/>
    <property type="evidence" value="ECO:0007669"/>
    <property type="project" value="TreeGrafter"/>
</dbReference>
<feature type="domain" description="BESS" evidence="4">
    <location>
        <begin position="156"/>
        <end position="195"/>
    </location>
</feature>
<proteinExistence type="predicted"/>
<gene>
    <name evidence="5" type="ORF">B5V51_3377</name>
</gene>
<dbReference type="InterPro" id="IPR006578">
    <property type="entry name" value="MADF-dom"/>
</dbReference>
<dbReference type="EMBL" id="NWSH01001802">
    <property type="protein sequence ID" value="PCG70083.1"/>
    <property type="molecule type" value="Genomic_DNA"/>
</dbReference>
<sequence length="230" mass="26445">MATEVQNIKFVLEVKKYPFLYNYKEVDYMRKDLTDAAWNEIGRKFKLSGPAAKDKWKNFRSVFVRHLKRTGKRKKPYYLGKYMEFAIPFIKRPGPNNPLEVDEDSIDEPPSPDPMTPATPEPSGTQRKQDTDEAQPQGDRDSSSYSKPAENSSSNGEYNKMFLLSLLSDVNQMNTSQMRVFKRKVLGLIDSIMEESPPAPVTQPAIRQEFKEETEELFEVESNGSDPLYL</sequence>
<dbReference type="GO" id="GO:0005667">
    <property type="term" value="C:transcription regulator complex"/>
    <property type="evidence" value="ECO:0007669"/>
    <property type="project" value="TreeGrafter"/>
</dbReference>
<dbReference type="PANTHER" id="PTHR12243">
    <property type="entry name" value="MADF DOMAIN TRANSCRIPTION FACTOR"/>
    <property type="match status" value="1"/>
</dbReference>
<reference evidence="5" key="1">
    <citation type="submission" date="2017-09" db="EMBL/GenBank/DDBJ databases">
        <title>Contemporary evolution of a Lepidopteran species, Heliothis virescens, in response to modern agricultural practices.</title>
        <authorList>
            <person name="Fritz M.L."/>
            <person name="Deyonke A.M."/>
            <person name="Papanicolaou A."/>
            <person name="Micinski S."/>
            <person name="Westbrook J."/>
            <person name="Gould F."/>
        </authorList>
    </citation>
    <scope>NUCLEOTIDE SEQUENCE [LARGE SCALE GENOMIC DNA]</scope>
    <source>
        <strain evidence="5">HvINT-</strain>
        <tissue evidence="5">Whole body</tissue>
    </source>
</reference>
<keyword evidence="1" id="KW-0539">Nucleus</keyword>
<evidence type="ECO:0000256" key="2">
    <source>
        <dbReference type="SAM" id="MobiDB-lite"/>
    </source>
</evidence>
<dbReference type="PROSITE" id="PS51031">
    <property type="entry name" value="BESS"/>
    <property type="match status" value="1"/>
</dbReference>
<feature type="domain" description="MADF" evidence="3">
    <location>
        <begin position="9"/>
        <end position="91"/>
    </location>
</feature>
<dbReference type="InterPro" id="IPR004210">
    <property type="entry name" value="BESS_motif"/>
</dbReference>
<evidence type="ECO:0000256" key="1">
    <source>
        <dbReference type="PROSITE-ProRule" id="PRU00371"/>
    </source>
</evidence>
<evidence type="ECO:0000259" key="4">
    <source>
        <dbReference type="PROSITE" id="PS51031"/>
    </source>
</evidence>
<feature type="compositionally biased region" description="Polar residues" evidence="2">
    <location>
        <begin position="143"/>
        <end position="156"/>
    </location>
</feature>
<evidence type="ECO:0000313" key="5">
    <source>
        <dbReference type="EMBL" id="PCG70083.1"/>
    </source>
</evidence>
<dbReference type="GO" id="GO:0003677">
    <property type="term" value="F:DNA binding"/>
    <property type="evidence" value="ECO:0007669"/>
    <property type="project" value="InterPro"/>
</dbReference>
<dbReference type="SMART" id="SM00595">
    <property type="entry name" value="MADF"/>
    <property type="match status" value="1"/>
</dbReference>
<dbReference type="PANTHER" id="PTHR12243:SF67">
    <property type="entry name" value="COREPRESSOR OF PANGOLIN, ISOFORM A-RELATED"/>
    <property type="match status" value="1"/>
</dbReference>
<dbReference type="Pfam" id="PF10545">
    <property type="entry name" value="MADF_DNA_bdg"/>
    <property type="match status" value="1"/>
</dbReference>
<organism evidence="5">
    <name type="scientific">Heliothis virescens</name>
    <name type="common">Tobacco budworm moth</name>
    <dbReference type="NCBI Taxonomy" id="7102"/>
    <lineage>
        <taxon>Eukaryota</taxon>
        <taxon>Metazoa</taxon>
        <taxon>Ecdysozoa</taxon>
        <taxon>Arthropoda</taxon>
        <taxon>Hexapoda</taxon>
        <taxon>Insecta</taxon>
        <taxon>Pterygota</taxon>
        <taxon>Neoptera</taxon>
        <taxon>Endopterygota</taxon>
        <taxon>Lepidoptera</taxon>
        <taxon>Glossata</taxon>
        <taxon>Ditrysia</taxon>
        <taxon>Noctuoidea</taxon>
        <taxon>Noctuidae</taxon>
        <taxon>Heliothinae</taxon>
        <taxon>Heliothis</taxon>
    </lineage>
</organism>
<name>A0A2A4JF74_HELVI</name>
<dbReference type="AlphaFoldDB" id="A0A2A4JF74"/>
<feature type="region of interest" description="Disordered" evidence="2">
    <location>
        <begin position="94"/>
        <end position="156"/>
    </location>
</feature>
<dbReference type="GO" id="GO:0005634">
    <property type="term" value="C:nucleus"/>
    <property type="evidence" value="ECO:0007669"/>
    <property type="project" value="UniProtKB-SubCell"/>
</dbReference>
<comment type="caution">
    <text evidence="5">The sequence shown here is derived from an EMBL/GenBank/DDBJ whole genome shotgun (WGS) entry which is preliminary data.</text>
</comment>